<dbReference type="GO" id="GO:0005886">
    <property type="term" value="C:plasma membrane"/>
    <property type="evidence" value="ECO:0007669"/>
    <property type="project" value="UniProtKB-UniRule"/>
</dbReference>
<reference evidence="9" key="1">
    <citation type="submission" date="2015-10" db="EMBL/GenBank/DDBJ databases">
        <title>Analysis of five complete genome sequences for members of the class Peribacteria in the recently recognized Peregrinibacteria bacterial phylum.</title>
        <authorList>
            <person name="Anantharaman K."/>
            <person name="Brown C.T."/>
            <person name="Burstein D."/>
            <person name="Castelle C.J."/>
            <person name="Probst A.J."/>
            <person name="Thomas B.C."/>
            <person name="Williams K.H."/>
            <person name="Banfield J.F."/>
        </authorList>
    </citation>
    <scope>NUCLEOTIDE SEQUENCE [LARGE SCALE GENOMIC DNA]</scope>
</reference>
<dbReference type="NCBIfam" id="TIGR00247">
    <property type="entry name" value="endolytic transglycosylase MltG"/>
    <property type="match status" value="1"/>
</dbReference>
<dbReference type="Pfam" id="PF02618">
    <property type="entry name" value="YceG"/>
    <property type="match status" value="1"/>
</dbReference>
<evidence type="ECO:0000256" key="2">
    <source>
        <dbReference type="ARBA" id="ARBA00022692"/>
    </source>
</evidence>
<keyword evidence="3 7" id="KW-1133">Transmembrane helix</keyword>
<accession>A0A0S1SEC6</accession>
<dbReference type="PANTHER" id="PTHR30518">
    <property type="entry name" value="ENDOLYTIC MUREIN TRANSGLYCOSYLASE"/>
    <property type="match status" value="1"/>
</dbReference>
<dbReference type="CDD" id="cd08010">
    <property type="entry name" value="MltG_like"/>
    <property type="match status" value="1"/>
</dbReference>
<evidence type="ECO:0000256" key="5">
    <source>
        <dbReference type="ARBA" id="ARBA00023239"/>
    </source>
</evidence>
<dbReference type="PATRIC" id="fig|1735161.3.peg.317"/>
<keyword evidence="2 7" id="KW-0812">Transmembrane</keyword>
<comment type="catalytic activity">
    <reaction evidence="7">
        <text>a peptidoglycan chain = a peptidoglycan chain with N-acetyl-1,6-anhydromuramyl-[peptide] at the reducing end + a peptidoglycan chain with N-acetylglucosamine at the non-reducing end.</text>
        <dbReference type="EC" id="4.2.2.29"/>
    </reaction>
</comment>
<dbReference type="EMBL" id="CP013065">
    <property type="protein sequence ID" value="ALM13015.1"/>
    <property type="molecule type" value="Genomic_DNA"/>
</dbReference>
<dbReference type="GO" id="GO:0008932">
    <property type="term" value="F:lytic endotransglycosylase activity"/>
    <property type="evidence" value="ECO:0007669"/>
    <property type="project" value="UniProtKB-UniRule"/>
</dbReference>
<keyword evidence="6 7" id="KW-0961">Cell wall biogenesis/degradation</keyword>
<accession>A0A0S1SG87</accession>
<dbReference type="STRING" id="1735162.PeribacterB2_0317"/>
<dbReference type="KEGG" id="prf:PeribacterA2_0317"/>
<keyword evidence="4 7" id="KW-0472">Membrane</keyword>
<dbReference type="PANTHER" id="PTHR30518:SF2">
    <property type="entry name" value="ENDOLYTIC MUREIN TRANSGLYCOSYLASE"/>
    <property type="match status" value="1"/>
</dbReference>
<dbReference type="Proteomes" id="UP000069135">
    <property type="component" value="Chromosome"/>
</dbReference>
<name>A0A0S1SN79_9BACT</name>
<sequence>MKKLLLLVLGLSIVAYAWYLHELSPLGGTRAVRVKVESGMSVAQVGSLLHEKGVIRSVRAFKVYVKLHAAEAGLQAGSFIFRPDMSVDEIVEVLRSGKSEEVALTIPEGWTVTDIDALLASQGLAESGAVLDCIKRCDFSTFDFLPNVSGGAPRGGTLEGYLFPETYFVSEVEFVPKFFLERLLGTFRARVVNDLMAEITASGHSLHEIVTMASLIEAETRTDTERPIVAGILWKRLEAGMPLGVDATVRYITEKPTEPITQSDLEVKSPYNTRKFKGLPPGPIESPGMTSILAALKPQESPYWFYLHDSKGLIHYASTNDEHNENKRRYLR</sequence>
<protein>
    <recommendedName>
        <fullName evidence="7">Endolytic murein transglycosylase</fullName>
        <ecNumber evidence="7">4.2.2.29</ecNumber>
    </recommendedName>
    <alternativeName>
        <fullName evidence="7">Peptidoglycan lytic transglycosylase</fullName>
    </alternativeName>
    <alternativeName>
        <fullName evidence="7">Peptidoglycan polymerization terminase</fullName>
    </alternativeName>
</protein>
<evidence type="ECO:0000256" key="3">
    <source>
        <dbReference type="ARBA" id="ARBA00022989"/>
    </source>
</evidence>
<dbReference type="Gene3D" id="3.30.1490.480">
    <property type="entry name" value="Endolytic murein transglycosylase"/>
    <property type="match status" value="1"/>
</dbReference>
<dbReference type="AlphaFoldDB" id="A0A0S1SN79"/>
<evidence type="ECO:0000256" key="6">
    <source>
        <dbReference type="ARBA" id="ARBA00023316"/>
    </source>
</evidence>
<evidence type="ECO:0000256" key="1">
    <source>
        <dbReference type="ARBA" id="ARBA00022475"/>
    </source>
</evidence>
<dbReference type="GO" id="GO:0009252">
    <property type="term" value="P:peptidoglycan biosynthetic process"/>
    <property type="evidence" value="ECO:0007669"/>
    <property type="project" value="UniProtKB-UniRule"/>
</dbReference>
<feature type="site" description="Important for catalytic activity" evidence="7">
    <location>
        <position position="219"/>
    </location>
</feature>
<evidence type="ECO:0000256" key="7">
    <source>
        <dbReference type="HAMAP-Rule" id="MF_02065"/>
    </source>
</evidence>
<keyword evidence="5 7" id="KW-0456">Lyase</keyword>
<dbReference type="HAMAP" id="MF_02065">
    <property type="entry name" value="MltG"/>
    <property type="match status" value="1"/>
</dbReference>
<accession>A0A0S1SN79</accession>
<accession>A0A0S1SW30</accession>
<proteinExistence type="inferred from homology"/>
<dbReference type="EC" id="4.2.2.29" evidence="7"/>
<comment type="similarity">
    <text evidence="7">Belongs to the transglycosylase MltG family.</text>
</comment>
<dbReference type="GO" id="GO:0071555">
    <property type="term" value="P:cell wall organization"/>
    <property type="evidence" value="ECO:0007669"/>
    <property type="project" value="UniProtKB-KW"/>
</dbReference>
<evidence type="ECO:0000256" key="4">
    <source>
        <dbReference type="ARBA" id="ARBA00023136"/>
    </source>
</evidence>
<accession>A0A0S1SRS3</accession>
<evidence type="ECO:0000313" key="8">
    <source>
        <dbReference type="EMBL" id="ALM13015.1"/>
    </source>
</evidence>
<dbReference type="InterPro" id="IPR003770">
    <property type="entry name" value="MLTG-like"/>
</dbReference>
<organism evidence="8 9">
    <name type="scientific">Candidatus Peribacter riflensis</name>
    <dbReference type="NCBI Taxonomy" id="1735162"/>
    <lineage>
        <taxon>Bacteria</taxon>
        <taxon>Candidatus Peregrinibacteriota</taxon>
        <taxon>Candidatus Peribacteria</taxon>
        <taxon>Candidatus Peribacterales</taxon>
        <taxon>Candidatus Peribacteraceae</taxon>
        <taxon>Candidatus Peribacter</taxon>
    </lineage>
</organism>
<reference evidence="8 9" key="2">
    <citation type="journal article" date="2016" name="PeerJ">
        <title>Analysis of five complete genome sequences for members of the class Peribacteria in the recently recognized Peregrinibacteria bacterial phylum.</title>
        <authorList>
            <person name="Anantharaman K."/>
            <person name="Brown C.T."/>
            <person name="Burstein D."/>
            <person name="Castelle C.J."/>
            <person name="Probst A.J."/>
            <person name="Thomas B.C."/>
            <person name="Williams K.H."/>
            <person name="Banfield J.F."/>
        </authorList>
    </citation>
    <scope>NUCLEOTIDE SEQUENCE [LARGE SCALE GENOMIC DNA]</scope>
    <source>
        <strain evidence="8">RIFOXYD1_FULL_PER-ii_59_16</strain>
    </source>
</reference>
<keyword evidence="1 7" id="KW-1003">Cell membrane</keyword>
<evidence type="ECO:0000313" key="9">
    <source>
        <dbReference type="Proteomes" id="UP000069135"/>
    </source>
</evidence>
<gene>
    <name evidence="7" type="primary">mltG</name>
    <name evidence="8" type="ORF">PeribacterD1_0317</name>
</gene>
<comment type="function">
    <text evidence="7">Functions as a peptidoglycan terminase that cleaves nascent peptidoglycan strands endolytically to terminate their elongation.</text>
</comment>